<dbReference type="EMBL" id="CACVAR010000219">
    <property type="protein sequence ID" value="CAA6812684.1"/>
    <property type="molecule type" value="Genomic_DNA"/>
</dbReference>
<sequence>MKKRYLVLGSIAVVTLIMAVGCDDKFKHG</sequence>
<proteinExistence type="predicted"/>
<evidence type="ECO:0000313" key="1">
    <source>
        <dbReference type="EMBL" id="CAA6812684.1"/>
    </source>
</evidence>
<feature type="non-terminal residue" evidence="1">
    <location>
        <position position="29"/>
    </location>
</feature>
<accession>A0A6S6T361</accession>
<dbReference type="AlphaFoldDB" id="A0A6S6T361"/>
<reference evidence="1" key="1">
    <citation type="submission" date="2020-01" db="EMBL/GenBank/DDBJ databases">
        <authorList>
            <person name="Meier V. D."/>
            <person name="Meier V D."/>
        </authorList>
    </citation>
    <scope>NUCLEOTIDE SEQUENCE</scope>
    <source>
        <strain evidence="1">HLG_WM_MAG_03</strain>
    </source>
</reference>
<dbReference type="PROSITE" id="PS51257">
    <property type="entry name" value="PROKAR_LIPOPROTEIN"/>
    <property type="match status" value="1"/>
</dbReference>
<organism evidence="1">
    <name type="scientific">uncultured Sulfurovum sp</name>
    <dbReference type="NCBI Taxonomy" id="269237"/>
    <lineage>
        <taxon>Bacteria</taxon>
        <taxon>Pseudomonadati</taxon>
        <taxon>Campylobacterota</taxon>
        <taxon>Epsilonproteobacteria</taxon>
        <taxon>Campylobacterales</taxon>
        <taxon>Sulfurovaceae</taxon>
        <taxon>Sulfurovum</taxon>
        <taxon>environmental samples</taxon>
    </lineage>
</organism>
<name>A0A6S6T361_9BACT</name>
<protein>
    <submittedName>
        <fullName evidence="1">Uncharacterized protein</fullName>
    </submittedName>
</protein>
<gene>
    <name evidence="1" type="ORF">HELGO_WM41884</name>
</gene>